<proteinExistence type="inferred from homology"/>
<evidence type="ECO:0000313" key="12">
    <source>
        <dbReference type="Proteomes" id="UP000321425"/>
    </source>
</evidence>
<feature type="binding site" evidence="8">
    <location>
        <position position="185"/>
    </location>
    <ligand>
        <name>Zn(2+)</name>
        <dbReference type="ChEBI" id="CHEBI:29105"/>
        <label>1</label>
    </ligand>
</feature>
<dbReference type="OrthoDB" id="9772053at2"/>
<organism evidence="10 11">
    <name type="scientific">Alkalibacterium putridalgicola</name>
    <dbReference type="NCBI Taxonomy" id="426703"/>
    <lineage>
        <taxon>Bacteria</taxon>
        <taxon>Bacillati</taxon>
        <taxon>Bacillota</taxon>
        <taxon>Bacilli</taxon>
        <taxon>Lactobacillales</taxon>
        <taxon>Carnobacteriaceae</taxon>
        <taxon>Alkalibacterium</taxon>
    </lineage>
</organism>
<evidence type="ECO:0000256" key="1">
    <source>
        <dbReference type="ARBA" id="ARBA00006272"/>
    </source>
</evidence>
<dbReference type="PIRSF" id="PIRSF001123">
    <property type="entry name" value="PepA_GA"/>
    <property type="match status" value="1"/>
</dbReference>
<dbReference type="AlphaFoldDB" id="A0A1H7T100"/>
<reference evidence="9 12" key="2">
    <citation type="submission" date="2019-07" db="EMBL/GenBank/DDBJ databases">
        <title>Whole genome shotgun sequence of Alkalibacterium putridalgicola NBRC 103243.</title>
        <authorList>
            <person name="Hosoyama A."/>
            <person name="Uohara A."/>
            <person name="Ohji S."/>
            <person name="Ichikawa N."/>
        </authorList>
    </citation>
    <scope>NUCLEOTIDE SEQUENCE [LARGE SCALE GENOMIC DNA]</scope>
    <source>
        <strain evidence="9 12">NBRC 103243</strain>
    </source>
</reference>
<feature type="binding site" evidence="8">
    <location>
        <position position="325"/>
    </location>
    <ligand>
        <name>Zn(2+)</name>
        <dbReference type="ChEBI" id="CHEBI:29105"/>
        <label>2</label>
    </ligand>
</feature>
<keyword evidence="5" id="KW-0378">Hydrolase</keyword>
<evidence type="ECO:0000256" key="4">
    <source>
        <dbReference type="ARBA" id="ARBA00022723"/>
    </source>
</evidence>
<dbReference type="EMBL" id="BJUX01000012">
    <property type="protein sequence ID" value="GEK89243.1"/>
    <property type="molecule type" value="Genomic_DNA"/>
</dbReference>
<dbReference type="InterPro" id="IPR023367">
    <property type="entry name" value="Peptidase_M42_dom2"/>
</dbReference>
<evidence type="ECO:0000256" key="6">
    <source>
        <dbReference type="PIRNR" id="PIRNR001123"/>
    </source>
</evidence>
<accession>A0A1H7T100</accession>
<comment type="cofactor">
    <cofactor evidence="8">
        <name>a divalent metal cation</name>
        <dbReference type="ChEBI" id="CHEBI:60240"/>
    </cofactor>
    <text evidence="8">Binds 2 divalent metal cations per subunit.</text>
</comment>
<dbReference type="Pfam" id="PF05343">
    <property type="entry name" value="Peptidase_M42"/>
    <property type="match status" value="1"/>
</dbReference>
<dbReference type="InterPro" id="IPR017538">
    <property type="entry name" value="Pept_M42_glutamyl_aminopept"/>
</dbReference>
<evidence type="ECO:0000313" key="11">
    <source>
        <dbReference type="Proteomes" id="UP000198548"/>
    </source>
</evidence>
<sequence>MTSTHTDLNTRELIKKTTELQGTSGFEHDVRAFMRDEMTPYVDSIDYDGLGGLFGVKESSEKEAPKLMVAAHMDEVGFMVSSITEKGLIRVLPLGGWNPYVVSSQRFTLQTRMGNYPVVSSSVPPHLLKNKEASKLSIEDILFDGGFESKEEAESFGVRPGDALVPDVETIEMANGKSFIGKAWDNRFGVTLVLELLKMLKDESLKSTLIAGANVQEEVGLRGTKGAVRKFDPDAFFAVDCSPANDLNGDKEAFGRLGEGFLLRIQDPGMILSKEMKEFLLDTAETNDIPYQYFVSKGGTDAVAAHQLNQGIPSAVIGVPARYIHTHQSLFRIDDYEAAREMVYRVVKAFDRSTLETLKLK</sequence>
<evidence type="ECO:0000256" key="7">
    <source>
        <dbReference type="PIRSR" id="PIRSR001123-1"/>
    </source>
</evidence>
<dbReference type="CDD" id="cd05656">
    <property type="entry name" value="M42_Frv"/>
    <property type="match status" value="1"/>
</dbReference>
<dbReference type="GO" id="GO:0004177">
    <property type="term" value="F:aminopeptidase activity"/>
    <property type="evidence" value="ECO:0007669"/>
    <property type="project" value="UniProtKB-UniRule"/>
</dbReference>
<evidence type="ECO:0000256" key="2">
    <source>
        <dbReference type="ARBA" id="ARBA00022438"/>
    </source>
</evidence>
<dbReference type="Gene3D" id="3.40.630.10">
    <property type="entry name" value="Zn peptidases"/>
    <property type="match status" value="1"/>
</dbReference>
<dbReference type="RefSeq" id="WP_091487663.1">
    <property type="nucleotide sequence ID" value="NZ_BJUX01000012.1"/>
</dbReference>
<feature type="binding site" evidence="8">
    <location>
        <position position="218"/>
    </location>
    <ligand>
        <name>Zn(2+)</name>
        <dbReference type="ChEBI" id="CHEBI:29105"/>
        <label>2</label>
    </ligand>
</feature>
<keyword evidence="3" id="KW-0645">Protease</keyword>
<dbReference type="NCBIfam" id="TIGR03107">
    <property type="entry name" value="glu_aminopep"/>
    <property type="match status" value="1"/>
</dbReference>
<evidence type="ECO:0000313" key="10">
    <source>
        <dbReference type="EMBL" id="SEL77457.1"/>
    </source>
</evidence>
<dbReference type="PANTHER" id="PTHR32481:SF0">
    <property type="entry name" value="AMINOPEPTIDASE YPDE-RELATED"/>
    <property type="match status" value="1"/>
</dbReference>
<dbReference type="InterPro" id="IPR008007">
    <property type="entry name" value="Peptidase_M42"/>
</dbReference>
<dbReference type="SUPFAM" id="SSF101821">
    <property type="entry name" value="Aminopeptidase/glucanase lid domain"/>
    <property type="match status" value="1"/>
</dbReference>
<keyword evidence="4 8" id="KW-0479">Metal-binding</keyword>
<evidence type="ECO:0000256" key="3">
    <source>
        <dbReference type="ARBA" id="ARBA00022670"/>
    </source>
</evidence>
<feature type="binding site" evidence="8">
    <location>
        <position position="72"/>
    </location>
    <ligand>
        <name>Zn(2+)</name>
        <dbReference type="ChEBI" id="CHEBI:29105"/>
        <label>1</label>
    </ligand>
</feature>
<dbReference type="GO" id="GO:0046872">
    <property type="term" value="F:metal ion binding"/>
    <property type="evidence" value="ECO:0007669"/>
    <property type="project" value="UniProtKB-UniRule"/>
</dbReference>
<dbReference type="EMBL" id="FOBL01000010">
    <property type="protein sequence ID" value="SEL77457.1"/>
    <property type="molecule type" value="Genomic_DNA"/>
</dbReference>
<feature type="active site" description="Proton acceptor" evidence="7">
    <location>
        <position position="217"/>
    </location>
</feature>
<reference evidence="10 11" key="1">
    <citation type="submission" date="2016-10" db="EMBL/GenBank/DDBJ databases">
        <authorList>
            <person name="de Groot N.N."/>
        </authorList>
    </citation>
    <scope>NUCLEOTIDE SEQUENCE [LARGE SCALE GENOMIC DNA]</scope>
    <source>
        <strain evidence="10 11">DSM 19182</strain>
    </source>
</reference>
<evidence type="ECO:0000256" key="5">
    <source>
        <dbReference type="ARBA" id="ARBA00022801"/>
    </source>
</evidence>
<dbReference type="InterPro" id="IPR051464">
    <property type="entry name" value="Peptidase_M42_aminopept"/>
</dbReference>
<gene>
    <name evidence="9" type="primary">pepA</name>
    <name evidence="9" type="ORF">APU01nite_12820</name>
    <name evidence="10" type="ORF">SAMN04488100_11036</name>
</gene>
<dbReference type="PANTHER" id="PTHR32481">
    <property type="entry name" value="AMINOPEPTIDASE"/>
    <property type="match status" value="1"/>
</dbReference>
<dbReference type="SUPFAM" id="SSF53187">
    <property type="entry name" value="Zn-dependent exopeptidases"/>
    <property type="match status" value="1"/>
</dbReference>
<protein>
    <submittedName>
        <fullName evidence="10">Glutamyl aminopeptidase</fullName>
    </submittedName>
</protein>
<dbReference type="Gene3D" id="2.40.30.40">
    <property type="entry name" value="Peptidase M42, domain 2"/>
    <property type="match status" value="1"/>
</dbReference>
<dbReference type="Proteomes" id="UP000198548">
    <property type="component" value="Unassembled WGS sequence"/>
</dbReference>
<comment type="similarity">
    <text evidence="1 6">Belongs to the peptidase M42 family.</text>
</comment>
<feature type="binding site" evidence="8">
    <location>
        <position position="240"/>
    </location>
    <ligand>
        <name>Zn(2+)</name>
        <dbReference type="ChEBI" id="CHEBI:29105"/>
        <label>1</label>
    </ligand>
</feature>
<evidence type="ECO:0000313" key="9">
    <source>
        <dbReference type="EMBL" id="GEK89243.1"/>
    </source>
</evidence>
<feature type="binding site" evidence="8">
    <location>
        <position position="185"/>
    </location>
    <ligand>
        <name>Zn(2+)</name>
        <dbReference type="ChEBI" id="CHEBI:29105"/>
        <label>2</label>
    </ligand>
</feature>
<name>A0A1H7T100_9LACT</name>
<dbReference type="Proteomes" id="UP000321425">
    <property type="component" value="Unassembled WGS sequence"/>
</dbReference>
<keyword evidence="12" id="KW-1185">Reference proteome</keyword>
<evidence type="ECO:0000256" key="8">
    <source>
        <dbReference type="PIRSR" id="PIRSR001123-2"/>
    </source>
</evidence>
<dbReference type="GO" id="GO:0006508">
    <property type="term" value="P:proteolysis"/>
    <property type="evidence" value="ECO:0007669"/>
    <property type="project" value="UniProtKB-KW"/>
</dbReference>
<dbReference type="STRING" id="426703.SAMN04488100_11036"/>
<keyword evidence="2 10" id="KW-0031">Aminopeptidase</keyword>